<keyword evidence="3" id="KW-0808">Transferase</keyword>
<evidence type="ECO:0000256" key="8">
    <source>
        <dbReference type="ARBA" id="ARBA00048679"/>
    </source>
</evidence>
<evidence type="ECO:0000256" key="11">
    <source>
        <dbReference type="SAM" id="SignalP"/>
    </source>
</evidence>
<keyword evidence="5" id="KW-0418">Kinase</keyword>
<proteinExistence type="predicted"/>
<protein>
    <recommendedName>
        <fullName evidence="1">non-specific serine/threonine protein kinase</fullName>
        <ecNumber evidence="1">2.7.11.1</ecNumber>
    </recommendedName>
</protein>
<evidence type="ECO:0000256" key="6">
    <source>
        <dbReference type="ARBA" id="ARBA00022840"/>
    </source>
</evidence>
<comment type="caution">
    <text evidence="13">The sequence shown here is derived from an EMBL/GenBank/DDBJ whole genome shotgun (WGS) entry which is preliminary data.</text>
</comment>
<feature type="compositionally biased region" description="Low complexity" evidence="10">
    <location>
        <begin position="844"/>
        <end position="862"/>
    </location>
</feature>
<evidence type="ECO:0000256" key="4">
    <source>
        <dbReference type="ARBA" id="ARBA00022741"/>
    </source>
</evidence>
<dbReference type="PROSITE" id="PS50011">
    <property type="entry name" value="PROTEIN_KINASE_DOM"/>
    <property type="match status" value="1"/>
</dbReference>
<keyword evidence="6 9" id="KW-0067">ATP-binding</keyword>
<sequence>MWQPLPFLTLLLLGVACEGSQAAPSAASRRLLDAQLSQDSTFTTQEGNGTDEARLIPGSIVNGQLLGPPLEGVAADEACSAACRAEPRCRWFAYCGLPQGGCKAANGAQLLAYRQCQLLTGNCSLHISVTHLDGITSGFPVRLDGVMQISGFVEFPAQGIEGGDMQCPESLAPDTCSFRSPLAAAAMCIRIPACRAVVVFPNGTDGCSAEPVALLKTAGLNPVDGFVSDRVYTLQVAKYQSEESSFWLTAGEGNVLLPSASELSAGDAALSAPDAWKGCIWGGNAIYDGQVVDTLDGVASPEACCRACHARQARCNVWNWCDPAVAVKGTCFYQDTTLTRETVVLNASQCQLRYQELAAPEVGTPPVLLAKGPAVPFAAGAPISVWAPEQPGFQRFIGRSLFAWGQYPCEGSLRPQAGECLLQAPVEQLASECAANDTCVALLYKPGGFINGTAQLASLAYFKSDANPASHGRIAEHQPLDSSALPSSMLSAGLSAALPPGSSVASTAHAVSSGRMHAHAAKNSSSNSGPDVLEELMGHVATRDAVQQACSLPRSTDSSEPGLWMAERLPSRLHEWMVDPENIEYLRWPNGKLMELGQGASAHVYKALFNGELVACKEIDLEQSKEMQEAFVTEATRLHALRHPNIIAFFGICVANGKGIVIMEFAEGRDLHAALQVKASGSDQRLFGWQRRGRRVAFELAKAVNYLHSKDVIHFDLKSQNVLLTANGAVRLGDVGFSKLKEKTFITHVPLVGTFAWIAPEVLLGRAQVDQAADIFSLGVVMWEIVTGERPQRGSLRMPRVPEECPQEVSDLIMQCLSEEPCERPTAAQLLKTLSGMLERSKTAAHSAHSAHRAAAATDAGAQEQVSPPVSPSAGWPETPR</sequence>
<dbReference type="SUPFAM" id="SSF56112">
    <property type="entry name" value="Protein kinase-like (PK-like)"/>
    <property type="match status" value="1"/>
</dbReference>
<reference evidence="13 14" key="1">
    <citation type="journal article" date="2018" name="Plant J.">
        <title>Genome sequences of Chlorella sorokiniana UTEX 1602 and Micractinium conductrix SAG 241.80: implications to maltose excretion by a green alga.</title>
        <authorList>
            <person name="Arriola M.B."/>
            <person name="Velmurugan N."/>
            <person name="Zhang Y."/>
            <person name="Plunkett M.H."/>
            <person name="Hondzo H."/>
            <person name="Barney B.M."/>
        </authorList>
    </citation>
    <scope>NUCLEOTIDE SEQUENCE [LARGE SCALE GENOMIC DNA]</scope>
    <source>
        <strain evidence="14">UTEX 1602</strain>
    </source>
</reference>
<keyword evidence="13" id="KW-0675">Receptor</keyword>
<dbReference type="EC" id="2.7.11.1" evidence="1"/>
<comment type="catalytic activity">
    <reaction evidence="8">
        <text>L-seryl-[protein] + ATP = O-phospho-L-seryl-[protein] + ADP + H(+)</text>
        <dbReference type="Rhea" id="RHEA:17989"/>
        <dbReference type="Rhea" id="RHEA-COMP:9863"/>
        <dbReference type="Rhea" id="RHEA-COMP:11604"/>
        <dbReference type="ChEBI" id="CHEBI:15378"/>
        <dbReference type="ChEBI" id="CHEBI:29999"/>
        <dbReference type="ChEBI" id="CHEBI:30616"/>
        <dbReference type="ChEBI" id="CHEBI:83421"/>
        <dbReference type="ChEBI" id="CHEBI:456216"/>
        <dbReference type="EC" id="2.7.11.1"/>
    </reaction>
</comment>
<evidence type="ECO:0000256" key="5">
    <source>
        <dbReference type="ARBA" id="ARBA00022777"/>
    </source>
</evidence>
<feature type="region of interest" description="Disordered" evidence="10">
    <location>
        <begin position="505"/>
        <end position="530"/>
    </location>
</feature>
<dbReference type="GO" id="GO:0004674">
    <property type="term" value="F:protein serine/threonine kinase activity"/>
    <property type="evidence" value="ECO:0007669"/>
    <property type="project" value="UniProtKB-KW"/>
</dbReference>
<name>A0A2P6TMR9_CHLSO</name>
<dbReference type="Gene3D" id="3.50.4.10">
    <property type="entry name" value="Hepatocyte Growth Factor"/>
    <property type="match status" value="1"/>
</dbReference>
<evidence type="ECO:0000256" key="3">
    <source>
        <dbReference type="ARBA" id="ARBA00022679"/>
    </source>
</evidence>
<evidence type="ECO:0000256" key="2">
    <source>
        <dbReference type="ARBA" id="ARBA00022527"/>
    </source>
</evidence>
<dbReference type="PANTHER" id="PTHR44329:SF285">
    <property type="entry name" value="V-MOS MOLONEY MURINE SARCOMA VIRAL ONCO HOMOLOG"/>
    <property type="match status" value="1"/>
</dbReference>
<feature type="region of interest" description="Disordered" evidence="10">
    <location>
        <begin position="841"/>
        <end position="881"/>
    </location>
</feature>
<dbReference type="InterPro" id="IPR011009">
    <property type="entry name" value="Kinase-like_dom_sf"/>
</dbReference>
<evidence type="ECO:0000256" key="10">
    <source>
        <dbReference type="SAM" id="MobiDB-lite"/>
    </source>
</evidence>
<gene>
    <name evidence="13" type="ORF">C2E21_5757</name>
</gene>
<keyword evidence="4 9" id="KW-0547">Nucleotide-binding</keyword>
<dbReference type="SMART" id="SM00220">
    <property type="entry name" value="S_TKc"/>
    <property type="match status" value="1"/>
</dbReference>
<dbReference type="Pfam" id="PF00069">
    <property type="entry name" value="Pkinase"/>
    <property type="match status" value="1"/>
</dbReference>
<dbReference type="PROSITE" id="PS00108">
    <property type="entry name" value="PROTEIN_KINASE_ST"/>
    <property type="match status" value="1"/>
</dbReference>
<dbReference type="AlphaFoldDB" id="A0A2P6TMR9"/>
<keyword evidence="2" id="KW-0723">Serine/threonine-protein kinase</keyword>
<dbReference type="PROSITE" id="PS00107">
    <property type="entry name" value="PROTEIN_KINASE_ATP"/>
    <property type="match status" value="1"/>
</dbReference>
<dbReference type="InterPro" id="IPR017441">
    <property type="entry name" value="Protein_kinase_ATP_BS"/>
</dbReference>
<feature type="signal peptide" evidence="11">
    <location>
        <begin position="1"/>
        <end position="22"/>
    </location>
</feature>
<evidence type="ECO:0000313" key="14">
    <source>
        <dbReference type="Proteomes" id="UP000239899"/>
    </source>
</evidence>
<evidence type="ECO:0000256" key="7">
    <source>
        <dbReference type="ARBA" id="ARBA00047899"/>
    </source>
</evidence>
<dbReference type="OrthoDB" id="2013833at2759"/>
<dbReference type="Proteomes" id="UP000239899">
    <property type="component" value="Unassembled WGS sequence"/>
</dbReference>
<evidence type="ECO:0000259" key="12">
    <source>
        <dbReference type="PROSITE" id="PS50011"/>
    </source>
</evidence>
<feature type="binding site" evidence="9">
    <location>
        <position position="617"/>
    </location>
    <ligand>
        <name>ATP</name>
        <dbReference type="ChEBI" id="CHEBI:30616"/>
    </ligand>
</feature>
<accession>A0A2P6TMR9</accession>
<evidence type="ECO:0000313" key="13">
    <source>
        <dbReference type="EMBL" id="PRW45638.1"/>
    </source>
</evidence>
<comment type="catalytic activity">
    <reaction evidence="7">
        <text>L-threonyl-[protein] + ATP = O-phospho-L-threonyl-[protein] + ADP + H(+)</text>
        <dbReference type="Rhea" id="RHEA:46608"/>
        <dbReference type="Rhea" id="RHEA-COMP:11060"/>
        <dbReference type="Rhea" id="RHEA-COMP:11605"/>
        <dbReference type="ChEBI" id="CHEBI:15378"/>
        <dbReference type="ChEBI" id="CHEBI:30013"/>
        <dbReference type="ChEBI" id="CHEBI:30616"/>
        <dbReference type="ChEBI" id="CHEBI:61977"/>
        <dbReference type="ChEBI" id="CHEBI:456216"/>
        <dbReference type="EC" id="2.7.11.1"/>
    </reaction>
</comment>
<dbReference type="InterPro" id="IPR008271">
    <property type="entry name" value="Ser/Thr_kinase_AS"/>
</dbReference>
<dbReference type="PANTHER" id="PTHR44329">
    <property type="entry name" value="SERINE/THREONINE-PROTEIN KINASE TNNI3K-RELATED"/>
    <property type="match status" value="1"/>
</dbReference>
<evidence type="ECO:0000256" key="1">
    <source>
        <dbReference type="ARBA" id="ARBA00012513"/>
    </source>
</evidence>
<organism evidence="13 14">
    <name type="scientific">Chlorella sorokiniana</name>
    <name type="common">Freshwater green alga</name>
    <dbReference type="NCBI Taxonomy" id="3076"/>
    <lineage>
        <taxon>Eukaryota</taxon>
        <taxon>Viridiplantae</taxon>
        <taxon>Chlorophyta</taxon>
        <taxon>core chlorophytes</taxon>
        <taxon>Trebouxiophyceae</taxon>
        <taxon>Chlorellales</taxon>
        <taxon>Chlorellaceae</taxon>
        <taxon>Chlorella clade</taxon>
        <taxon>Chlorella</taxon>
    </lineage>
</organism>
<feature type="chain" id="PRO_5015110274" description="non-specific serine/threonine protein kinase" evidence="11">
    <location>
        <begin position="23"/>
        <end position="881"/>
    </location>
</feature>
<keyword evidence="14" id="KW-1185">Reference proteome</keyword>
<dbReference type="InterPro" id="IPR051681">
    <property type="entry name" value="Ser/Thr_Kinases-Pseudokinases"/>
</dbReference>
<dbReference type="Gene3D" id="1.10.510.10">
    <property type="entry name" value="Transferase(Phosphotransferase) domain 1"/>
    <property type="match status" value="1"/>
</dbReference>
<dbReference type="GO" id="GO:0005524">
    <property type="term" value="F:ATP binding"/>
    <property type="evidence" value="ECO:0007669"/>
    <property type="project" value="UniProtKB-UniRule"/>
</dbReference>
<dbReference type="EMBL" id="LHPG02000011">
    <property type="protein sequence ID" value="PRW45638.1"/>
    <property type="molecule type" value="Genomic_DNA"/>
</dbReference>
<evidence type="ECO:0000256" key="9">
    <source>
        <dbReference type="PROSITE-ProRule" id="PRU10141"/>
    </source>
</evidence>
<dbReference type="STRING" id="3076.A0A2P6TMR9"/>
<dbReference type="Pfam" id="PF14295">
    <property type="entry name" value="PAN_4"/>
    <property type="match status" value="2"/>
</dbReference>
<keyword evidence="11" id="KW-0732">Signal</keyword>
<feature type="domain" description="Protein kinase" evidence="12">
    <location>
        <begin position="590"/>
        <end position="838"/>
    </location>
</feature>
<dbReference type="InterPro" id="IPR003609">
    <property type="entry name" value="Pan_app"/>
</dbReference>
<dbReference type="InterPro" id="IPR000719">
    <property type="entry name" value="Prot_kinase_dom"/>
</dbReference>